<dbReference type="InterPro" id="IPR036259">
    <property type="entry name" value="MFS_trans_sf"/>
</dbReference>
<dbReference type="InterPro" id="IPR020846">
    <property type="entry name" value="MFS_dom"/>
</dbReference>
<gene>
    <name evidence="9" type="ORF">D1010_08865</name>
</gene>
<evidence type="ECO:0000256" key="7">
    <source>
        <dbReference type="SAM" id="Phobius"/>
    </source>
</evidence>
<evidence type="ECO:0000256" key="3">
    <source>
        <dbReference type="ARBA" id="ARBA00022475"/>
    </source>
</evidence>
<accession>A0A5P8M5F9</accession>
<evidence type="ECO:0000256" key="1">
    <source>
        <dbReference type="ARBA" id="ARBA00004651"/>
    </source>
</evidence>
<dbReference type="KEGG" id="lhb:D1010_08865"/>
<keyword evidence="2" id="KW-0813">Transport</keyword>
<proteinExistence type="predicted"/>
<dbReference type="SUPFAM" id="SSF103473">
    <property type="entry name" value="MFS general substrate transporter"/>
    <property type="match status" value="1"/>
</dbReference>
<feature type="transmembrane region" description="Helical" evidence="7">
    <location>
        <begin position="162"/>
        <end position="181"/>
    </location>
</feature>
<keyword evidence="5 7" id="KW-1133">Transmembrane helix</keyword>
<sequence>MTRARSLLTEFGLLSISLVLTSAYVMSVSLPAMEKQFTNVSQSSIELLATLPAFSVMIMVLLSGFIAEKIGNKNTTAIGLLIAGTAGIIPVFTNSFAIIFASRLLLGVGLGMFNSLAVSMIGFLYKDKQKANLMGFRSAFENLGQSFLLFIASYLISINWHATFWVYAMAYVVLIIFYTTVPDQRIQPARRTKPTANGPSSTSILK</sequence>
<dbReference type="PANTHER" id="PTHR43124:SF3">
    <property type="entry name" value="CHLORAMPHENICOL EFFLUX PUMP RV0191"/>
    <property type="match status" value="1"/>
</dbReference>
<dbReference type="PANTHER" id="PTHR43124">
    <property type="entry name" value="PURINE EFFLUX PUMP PBUE"/>
    <property type="match status" value="1"/>
</dbReference>
<feature type="transmembrane region" description="Helical" evidence="7">
    <location>
        <begin position="78"/>
        <end position="100"/>
    </location>
</feature>
<feature type="domain" description="Major facilitator superfamily (MFS) profile" evidence="8">
    <location>
        <begin position="1"/>
        <end position="206"/>
    </location>
</feature>
<dbReference type="Proteomes" id="UP000326779">
    <property type="component" value="Chromosome"/>
</dbReference>
<dbReference type="AlphaFoldDB" id="A0A5P8M5F9"/>
<name>A0A5P8M5F9_9LACO</name>
<evidence type="ECO:0000313" key="10">
    <source>
        <dbReference type="Proteomes" id="UP000326779"/>
    </source>
</evidence>
<keyword evidence="4 7" id="KW-0812">Transmembrane</keyword>
<evidence type="ECO:0000256" key="6">
    <source>
        <dbReference type="ARBA" id="ARBA00023136"/>
    </source>
</evidence>
<evidence type="ECO:0000313" key="9">
    <source>
        <dbReference type="EMBL" id="QFR23504.1"/>
    </source>
</evidence>
<dbReference type="Gene3D" id="1.20.1250.20">
    <property type="entry name" value="MFS general substrate transporter like domains"/>
    <property type="match status" value="1"/>
</dbReference>
<dbReference type="InterPro" id="IPR011701">
    <property type="entry name" value="MFS"/>
</dbReference>
<reference evidence="9 10" key="1">
    <citation type="submission" date="2019-10" db="EMBL/GenBank/DDBJ databases">
        <title>The completed genome of Lactobacillus harbinensis M1.</title>
        <authorList>
            <person name="Zheng Y."/>
        </authorList>
    </citation>
    <scope>NUCLEOTIDE SEQUENCE [LARGE SCALE GENOMIC DNA]</scope>
    <source>
        <strain evidence="9 10">M1</strain>
    </source>
</reference>
<keyword evidence="3" id="KW-1003">Cell membrane</keyword>
<feature type="transmembrane region" description="Helical" evidence="7">
    <location>
        <begin position="138"/>
        <end position="156"/>
    </location>
</feature>
<organism evidence="9 10">
    <name type="scientific">Schleiferilactobacillus harbinensis</name>
    <dbReference type="NCBI Taxonomy" id="304207"/>
    <lineage>
        <taxon>Bacteria</taxon>
        <taxon>Bacillati</taxon>
        <taxon>Bacillota</taxon>
        <taxon>Bacilli</taxon>
        <taxon>Lactobacillales</taxon>
        <taxon>Lactobacillaceae</taxon>
        <taxon>Schleiferilactobacillus</taxon>
    </lineage>
</organism>
<dbReference type="Pfam" id="PF07690">
    <property type="entry name" value="MFS_1"/>
    <property type="match status" value="1"/>
</dbReference>
<comment type="subcellular location">
    <subcellularLocation>
        <location evidence="1">Cell membrane</location>
        <topology evidence="1">Multi-pass membrane protein</topology>
    </subcellularLocation>
</comment>
<evidence type="ECO:0000256" key="4">
    <source>
        <dbReference type="ARBA" id="ARBA00022692"/>
    </source>
</evidence>
<evidence type="ECO:0000259" key="8">
    <source>
        <dbReference type="PROSITE" id="PS50850"/>
    </source>
</evidence>
<dbReference type="EMBL" id="CP045143">
    <property type="protein sequence ID" value="QFR23504.1"/>
    <property type="molecule type" value="Genomic_DNA"/>
</dbReference>
<dbReference type="PROSITE" id="PS50850">
    <property type="entry name" value="MFS"/>
    <property type="match status" value="1"/>
</dbReference>
<feature type="transmembrane region" description="Helical" evidence="7">
    <location>
        <begin position="106"/>
        <end position="126"/>
    </location>
</feature>
<dbReference type="GO" id="GO:0005886">
    <property type="term" value="C:plasma membrane"/>
    <property type="evidence" value="ECO:0007669"/>
    <property type="project" value="UniProtKB-SubCell"/>
</dbReference>
<protein>
    <submittedName>
        <fullName evidence="9">MFS transporter</fullName>
    </submittedName>
</protein>
<feature type="transmembrane region" description="Helical" evidence="7">
    <location>
        <begin position="47"/>
        <end position="66"/>
    </location>
</feature>
<dbReference type="RefSeq" id="WP_152260765.1">
    <property type="nucleotide sequence ID" value="NZ_CP045143.1"/>
</dbReference>
<dbReference type="GO" id="GO:0022857">
    <property type="term" value="F:transmembrane transporter activity"/>
    <property type="evidence" value="ECO:0007669"/>
    <property type="project" value="InterPro"/>
</dbReference>
<dbReference type="InterPro" id="IPR050189">
    <property type="entry name" value="MFS_Efflux_Transporters"/>
</dbReference>
<keyword evidence="6 7" id="KW-0472">Membrane</keyword>
<feature type="transmembrane region" description="Helical" evidence="7">
    <location>
        <begin position="7"/>
        <end position="27"/>
    </location>
</feature>
<evidence type="ECO:0000256" key="2">
    <source>
        <dbReference type="ARBA" id="ARBA00022448"/>
    </source>
</evidence>
<evidence type="ECO:0000256" key="5">
    <source>
        <dbReference type="ARBA" id="ARBA00022989"/>
    </source>
</evidence>